<dbReference type="InterPro" id="IPR032055">
    <property type="entry name" value="TMEM72"/>
</dbReference>
<dbReference type="Pfam" id="PF16054">
    <property type="entry name" value="TMEM72"/>
    <property type="match status" value="1"/>
</dbReference>
<comment type="caution">
    <text evidence="3">The sequence shown here is derived from an EMBL/GenBank/DDBJ whole genome shotgun (WGS) entry which is preliminary data.</text>
</comment>
<feature type="transmembrane region" description="Helical" evidence="2">
    <location>
        <begin position="74"/>
        <end position="100"/>
    </location>
</feature>
<feature type="region of interest" description="Disordered" evidence="1">
    <location>
        <begin position="205"/>
        <end position="225"/>
    </location>
</feature>
<keyword evidence="4" id="KW-1185">Reference proteome</keyword>
<proteinExistence type="predicted"/>
<accession>A0ABD1EY13</accession>
<dbReference type="PANTHER" id="PTHR28474:SF1">
    <property type="entry name" value="TRANSMEMBRANE PROTEIN 72"/>
    <property type="match status" value="1"/>
</dbReference>
<evidence type="ECO:0008006" key="5">
    <source>
        <dbReference type="Google" id="ProtNLM"/>
    </source>
</evidence>
<keyword evidence="2" id="KW-0472">Membrane</keyword>
<feature type="transmembrane region" description="Helical" evidence="2">
    <location>
        <begin position="140"/>
        <end position="166"/>
    </location>
</feature>
<dbReference type="EMBL" id="JBDJPC010000004">
    <property type="protein sequence ID" value="KAL1505926.1"/>
    <property type="molecule type" value="Genomic_DNA"/>
</dbReference>
<protein>
    <recommendedName>
        <fullName evidence="5">Transmembrane protein 72</fullName>
    </recommendedName>
</protein>
<evidence type="ECO:0000313" key="4">
    <source>
        <dbReference type="Proteomes" id="UP001566132"/>
    </source>
</evidence>
<gene>
    <name evidence="3" type="ORF">ABEB36_005374</name>
</gene>
<keyword evidence="2" id="KW-1133">Transmembrane helix</keyword>
<name>A0ABD1EY13_HYPHA</name>
<feature type="transmembrane region" description="Helical" evidence="2">
    <location>
        <begin position="49"/>
        <end position="67"/>
    </location>
</feature>
<dbReference type="AlphaFoldDB" id="A0ABD1EY13"/>
<evidence type="ECO:0000256" key="1">
    <source>
        <dbReference type="SAM" id="MobiDB-lite"/>
    </source>
</evidence>
<reference evidence="3 4" key="1">
    <citation type="submission" date="2024-05" db="EMBL/GenBank/DDBJ databases">
        <title>Genetic variation in Jamaican populations of the coffee berry borer (Hypothenemus hampei).</title>
        <authorList>
            <person name="Errbii M."/>
            <person name="Myrie A."/>
        </authorList>
    </citation>
    <scope>NUCLEOTIDE SEQUENCE [LARGE SCALE GENOMIC DNA]</scope>
    <source>
        <strain evidence="3">JA-Hopewell-2020-01-JO</strain>
        <tissue evidence="3">Whole body</tissue>
    </source>
</reference>
<sequence length="225" mass="25680">MVPILGTNPLGINVEASIGTRAPEPTRQSRLCVITCDTVYDYLYYFTRIWGISTATVLAGVGVDFIYHNRFPGYLLIAYAVTIFIAETLWILTLFLKLMIRVDHNVWRIWKYCTMLDDWKKSPVYIFIGLMTMYKPYKLWLVYLAGGATIFLGIMHLLLSIFLKVLKSRSKKKENRSGHSDLESLESRFEEVTDVLDDCLPDPMPGSSVSLSDSLHPDPDTILEI</sequence>
<dbReference type="Proteomes" id="UP001566132">
    <property type="component" value="Unassembled WGS sequence"/>
</dbReference>
<evidence type="ECO:0000256" key="2">
    <source>
        <dbReference type="SAM" id="Phobius"/>
    </source>
</evidence>
<dbReference type="PANTHER" id="PTHR28474">
    <property type="entry name" value="TRANSMEMBRANE PROTEIN 72"/>
    <property type="match status" value="1"/>
</dbReference>
<organism evidence="3 4">
    <name type="scientific">Hypothenemus hampei</name>
    <name type="common">Coffee berry borer</name>
    <dbReference type="NCBI Taxonomy" id="57062"/>
    <lineage>
        <taxon>Eukaryota</taxon>
        <taxon>Metazoa</taxon>
        <taxon>Ecdysozoa</taxon>
        <taxon>Arthropoda</taxon>
        <taxon>Hexapoda</taxon>
        <taxon>Insecta</taxon>
        <taxon>Pterygota</taxon>
        <taxon>Neoptera</taxon>
        <taxon>Endopterygota</taxon>
        <taxon>Coleoptera</taxon>
        <taxon>Polyphaga</taxon>
        <taxon>Cucujiformia</taxon>
        <taxon>Curculionidae</taxon>
        <taxon>Scolytinae</taxon>
        <taxon>Hypothenemus</taxon>
    </lineage>
</organism>
<evidence type="ECO:0000313" key="3">
    <source>
        <dbReference type="EMBL" id="KAL1505926.1"/>
    </source>
</evidence>
<keyword evidence="2" id="KW-0812">Transmembrane</keyword>